<dbReference type="AlphaFoldDB" id="A0AAX6G713"/>
<evidence type="ECO:0000256" key="1">
    <source>
        <dbReference type="SAM" id="MobiDB-lite"/>
    </source>
</evidence>
<keyword evidence="3" id="KW-1185">Reference proteome</keyword>
<feature type="region of interest" description="Disordered" evidence="1">
    <location>
        <begin position="72"/>
        <end position="152"/>
    </location>
</feature>
<evidence type="ECO:0000313" key="3">
    <source>
        <dbReference type="Proteomes" id="UP001140949"/>
    </source>
</evidence>
<accession>A0AAX6G713</accession>
<evidence type="ECO:0000313" key="2">
    <source>
        <dbReference type="EMBL" id="KAJ6824127.1"/>
    </source>
</evidence>
<organism evidence="2 3">
    <name type="scientific">Iris pallida</name>
    <name type="common">Sweet iris</name>
    <dbReference type="NCBI Taxonomy" id="29817"/>
    <lineage>
        <taxon>Eukaryota</taxon>
        <taxon>Viridiplantae</taxon>
        <taxon>Streptophyta</taxon>
        <taxon>Embryophyta</taxon>
        <taxon>Tracheophyta</taxon>
        <taxon>Spermatophyta</taxon>
        <taxon>Magnoliopsida</taxon>
        <taxon>Liliopsida</taxon>
        <taxon>Asparagales</taxon>
        <taxon>Iridaceae</taxon>
        <taxon>Iridoideae</taxon>
        <taxon>Irideae</taxon>
        <taxon>Iris</taxon>
    </lineage>
</organism>
<dbReference type="Proteomes" id="UP001140949">
    <property type="component" value="Unassembled WGS sequence"/>
</dbReference>
<feature type="compositionally biased region" description="Basic and acidic residues" evidence="1">
    <location>
        <begin position="136"/>
        <end position="146"/>
    </location>
</feature>
<reference evidence="2" key="2">
    <citation type="submission" date="2023-04" db="EMBL/GenBank/DDBJ databases">
        <authorList>
            <person name="Bruccoleri R.E."/>
            <person name="Oakeley E.J."/>
            <person name="Faust A.-M."/>
            <person name="Dessus-Babus S."/>
            <person name="Altorfer M."/>
            <person name="Burckhardt D."/>
            <person name="Oertli M."/>
            <person name="Naumann U."/>
            <person name="Petersen F."/>
            <person name="Wong J."/>
        </authorList>
    </citation>
    <scope>NUCLEOTIDE SEQUENCE</scope>
    <source>
        <strain evidence="2">GSM-AAB239-AS_SAM_17_03QT</strain>
        <tissue evidence="2">Leaf</tissue>
    </source>
</reference>
<comment type="caution">
    <text evidence="2">The sequence shown here is derived from an EMBL/GenBank/DDBJ whole genome shotgun (WGS) entry which is preliminary data.</text>
</comment>
<protein>
    <submittedName>
        <fullName evidence="2">Extensin</fullName>
    </submittedName>
</protein>
<sequence>MGEDGDSPWRKTELAERGAGLAVVTSSEGGRGWAWKCGFAETTWRTAVTLHSRHPSDARGQRWKTVFSAAKCGRRRSRGPTNGKGFAGDNVDKLKGFHSEGLSYGGRTGSRRSVGSPEEWRGRRCGTGTVGLWGADETRGSGRSESSDDAGC</sequence>
<reference evidence="2" key="1">
    <citation type="journal article" date="2023" name="GigaByte">
        <title>Genome assembly of the bearded iris, Iris pallida Lam.</title>
        <authorList>
            <person name="Bruccoleri R.E."/>
            <person name="Oakeley E.J."/>
            <person name="Faust A.M.E."/>
            <person name="Altorfer M."/>
            <person name="Dessus-Babus S."/>
            <person name="Burckhardt D."/>
            <person name="Oertli M."/>
            <person name="Naumann U."/>
            <person name="Petersen F."/>
            <person name="Wong J."/>
        </authorList>
    </citation>
    <scope>NUCLEOTIDE SEQUENCE</scope>
    <source>
        <strain evidence="2">GSM-AAB239-AS_SAM_17_03QT</strain>
    </source>
</reference>
<dbReference type="EMBL" id="JANAVB010022593">
    <property type="protein sequence ID" value="KAJ6824127.1"/>
    <property type="molecule type" value="Genomic_DNA"/>
</dbReference>
<name>A0AAX6G713_IRIPA</name>
<gene>
    <name evidence="2" type="ORF">M6B38_129905</name>
</gene>
<proteinExistence type="predicted"/>